<dbReference type="InterPro" id="IPR002557">
    <property type="entry name" value="Chitin-bd_dom"/>
</dbReference>
<protein>
    <recommendedName>
        <fullName evidence="13">Chitinase</fullName>
    </recommendedName>
</protein>
<dbReference type="InterPro" id="IPR001579">
    <property type="entry name" value="Glyco_hydro_18_chit_AS"/>
</dbReference>
<comment type="caution">
    <text evidence="11">The sequence shown here is derived from an EMBL/GenBank/DDBJ whole genome shotgun (WGS) entry which is preliminary data.</text>
</comment>
<dbReference type="PANTHER" id="PTHR11177:SF333">
    <property type="entry name" value="CHITINASE"/>
    <property type="match status" value="1"/>
</dbReference>
<dbReference type="PANTHER" id="PTHR11177">
    <property type="entry name" value="CHITINASE"/>
    <property type="match status" value="1"/>
</dbReference>
<comment type="similarity">
    <text evidence="1">Belongs to the glycosyl hydrolase 18 family. Chitinase class II subfamily.</text>
</comment>
<dbReference type="FunFam" id="3.20.20.80:FF:000007">
    <property type="entry name" value="Acidic mammalian chitinase"/>
    <property type="match status" value="2"/>
</dbReference>
<organism evidence="11 12">
    <name type="scientific">Cyclotella atomus</name>
    <dbReference type="NCBI Taxonomy" id="382360"/>
    <lineage>
        <taxon>Eukaryota</taxon>
        <taxon>Sar</taxon>
        <taxon>Stramenopiles</taxon>
        <taxon>Ochrophyta</taxon>
        <taxon>Bacillariophyta</taxon>
        <taxon>Coscinodiscophyceae</taxon>
        <taxon>Thalassiosirophycidae</taxon>
        <taxon>Stephanodiscales</taxon>
        <taxon>Stephanodiscaceae</taxon>
        <taxon>Cyclotella</taxon>
    </lineage>
</organism>
<evidence type="ECO:0000256" key="1">
    <source>
        <dbReference type="ARBA" id="ARBA00009121"/>
    </source>
</evidence>
<evidence type="ECO:0000256" key="5">
    <source>
        <dbReference type="ARBA" id="ARBA00023295"/>
    </source>
</evidence>
<reference evidence="11 12" key="1">
    <citation type="submission" date="2024-10" db="EMBL/GenBank/DDBJ databases">
        <title>Updated reference genomes for cyclostephanoid diatoms.</title>
        <authorList>
            <person name="Roberts W.R."/>
            <person name="Alverson A.J."/>
        </authorList>
    </citation>
    <scope>NUCLEOTIDE SEQUENCE [LARGE SCALE GENOMIC DNA]</scope>
    <source>
        <strain evidence="11 12">AJA010-31</strain>
    </source>
</reference>
<keyword evidence="5 6" id="KW-0326">Glycosidase</keyword>
<feature type="domain" description="Chitin-binding type-2" evidence="9">
    <location>
        <begin position="610"/>
        <end position="665"/>
    </location>
</feature>
<evidence type="ECO:0000256" key="8">
    <source>
        <dbReference type="SAM" id="SignalP"/>
    </source>
</evidence>
<evidence type="ECO:0000313" key="11">
    <source>
        <dbReference type="EMBL" id="KAL3772433.1"/>
    </source>
</evidence>
<keyword evidence="4" id="KW-1015">Disulfide bond</keyword>
<accession>A0ABD3NAN5</accession>
<evidence type="ECO:0000256" key="2">
    <source>
        <dbReference type="ARBA" id="ARBA00022669"/>
    </source>
</evidence>
<feature type="domain" description="GH18" evidence="10">
    <location>
        <begin position="701"/>
        <end position="1046"/>
    </location>
</feature>
<dbReference type="SMART" id="SM00636">
    <property type="entry name" value="Glyco_18"/>
    <property type="match status" value="2"/>
</dbReference>
<name>A0ABD3NAN5_9STRA</name>
<feature type="compositionally biased region" description="Low complexity" evidence="7">
    <location>
        <begin position="1642"/>
        <end position="1684"/>
    </location>
</feature>
<evidence type="ECO:0008006" key="13">
    <source>
        <dbReference type="Google" id="ProtNLM"/>
    </source>
</evidence>
<dbReference type="GO" id="GO:0004553">
    <property type="term" value="F:hydrolase activity, hydrolyzing O-glycosyl compounds"/>
    <property type="evidence" value="ECO:0007669"/>
    <property type="project" value="UniProtKB-ARBA"/>
</dbReference>
<dbReference type="SUPFAM" id="SSF51445">
    <property type="entry name" value="(Trans)glycosidases"/>
    <property type="match status" value="2"/>
</dbReference>
<keyword evidence="3 6" id="KW-0378">Hydrolase</keyword>
<dbReference type="Pfam" id="PF00704">
    <property type="entry name" value="Glyco_hydro_18"/>
    <property type="match status" value="2"/>
</dbReference>
<evidence type="ECO:0000313" key="12">
    <source>
        <dbReference type="Proteomes" id="UP001530400"/>
    </source>
</evidence>
<gene>
    <name evidence="11" type="ORF">ACHAWO_004359</name>
</gene>
<sequence length="1909" mass="210583">MTKLTSILLQLLTIHNQLYLINGKKSGFTVPSPVTANADSFSIESNSLSHFNVLGNDSGDGALYIQQVTEPQHGYLAVLDGNVQVLYAPDTDFVGLDSFNYTVCDSSDSCASAKVDIRIGSSDESSEGPVPNTLLAETNELTHFNVLDYNPAVPLSGEMIVEKASKPQHGSVIVLSGGQKMIYSPDKGYEGEDSFTLAVCNPSKECSTIDINVKVGRGLFHCNKSTQNTVNIGYYQSWAIYRNSACNPMYPKDIQVDDFGYTHLVFSFGGISRDGKMEPYNGNTEYIAMYQDFNNLKLRYPELKTMIAVGGWSFEQSIFSEVAASVKKREYFAKSVVEFLKTYGFDGIDLDWEYPVTRQGTPADYQNYPLLCEALRKAFDEAGQKDWVISVATTINPNSLKQGYAMVKMAQHIDWFNMMTYDIYGSWDSHAGANTDMQYITKTMNYIYELGIQREKLVFGMAAYGRSMSLKDQNCIKNGCEVTGAGLTGCHGEMGNLPYFQIDEMVKSGDYDSLTFNSETGSMEMVSGNSWTSYDSEDTLNIKYRYAYDQCLRGIMWWAVDLLKKPIELYESQPSASPSISIAPTPYTKSPTLKPTRLPTTSPTKTRPCGLSCPEGAMGLLPMFDCVGYYSCETGIPSKVTPCPPGTIFDEGLQTCNWPWATSCSCTKDTKEESVVLPSSSKTPPPSPIPEKVCNTSTQNTVNFGYYESWASGRWCNPVPPGAIDVDAFGYTHLAFSFAGISWEGELEPYDGDANFIPMFKSFNSLKKMNLELKTLIAVGGWTFPQKKFVSVSSTEEKRAKFAKSVVRFLKTHGFDGIDLDWEYPVTRQGTPADYDNYPLLCEAIRNAFNEAGQKDWLITVATTINPDSLKKGYDMVNMAPHIDWFNMMSYDIHGSWDARAGANADMQYIKKSMHYIFGLGVPREKLVLGLAGYGRSMLLSDPTCTTDGCPVEGAGLSGCHGEGGNLPYFQIDEDFIQTGDYDSLLLNETTGSMELVTGGNRFFTSYDSPESLGIKYRYAFHECLRGIMWWAVDLIKEPMDLLGEYKPSVSPSVSIAPSTETRHPTTSPTVAPTIRCGSACPPEANGFFPTMDCLGYFECKDGFQSGSVVMCHGGLVFNEKQQRCDWDYNTQCQCTSKMFPPTTAQPTNKPPSSKPTKKPVSPPTTAQPTRKPISAKPTKKLVTNNPTVKENGQMQQQSSPTGSAPNDDAENKYYPDYDKSTCRHIDIDGKAPEFETNFFSTFETCCEFAWIDTEKCLSSKPNSSKRWYPSENEYHCKNDDNPPPNVALSKSYKICCDRFMSSHAEQCYSGSKTFDEGDGTTNMQQNSSPAGSGGVAQAENKDYYPDYDKSTCRNDGQSPEFETNFFSTFDACCEFAWIDTEKCLASKKPISEWYPVSDGSCSNTGVPPKNIALSKSLSECCNRFFPYSDCVYRSNFEESQSMTGNKSNCSSLTKKKCNQDDSCTWNEIDDTCSDLSIETTEPTCGSFTTKKQCKREPLCSWNDTTSACESLSVTVTSKPSNAPTAKPTNQSIVSSMTKSCASLSKKKQCKQNSACAWNDEDSLCEEQGAGKIVPNLSVAICSTGQCLDLKGQCMPEYNCLVDPCMTKSCKSNEVCESSYCGGCIARCVENTMVQQSSVIMKPPTSKPTSRPTARPSAKPISAATKPPTSKPTSKPTAQPSSKPVSGSNSGKPTSAAKVESVLEASKSDIDNNILLYQAPSNEWEPSSVYRYNDFVAALRVMYEDGVANKHFYMGDDSPNGHKYGLVNIAAFLAQSMKETIRYNACDENSWDLVNGVYPVSNACGQLGQSYQDYKCSAAEAHMQCEVDPDMKVTASTNSKWWGAPAPLFCAPKSEVPFTGYWDYTEICHNPWASPPQYCTDYKDQKAGGFNNDHPVANSAGRTDVEGCW</sequence>
<evidence type="ECO:0000259" key="10">
    <source>
        <dbReference type="PROSITE" id="PS51910"/>
    </source>
</evidence>
<dbReference type="PROSITE" id="PS51910">
    <property type="entry name" value="GH18_2"/>
    <property type="match status" value="2"/>
</dbReference>
<dbReference type="GO" id="GO:1901135">
    <property type="term" value="P:carbohydrate derivative metabolic process"/>
    <property type="evidence" value="ECO:0007669"/>
    <property type="project" value="UniProtKB-ARBA"/>
</dbReference>
<dbReference type="Gene3D" id="2.60.40.3440">
    <property type="match status" value="2"/>
</dbReference>
<dbReference type="SMART" id="SM00494">
    <property type="entry name" value="ChtBD2"/>
    <property type="match status" value="2"/>
</dbReference>
<dbReference type="InterPro" id="IPR029070">
    <property type="entry name" value="Chitinase_insertion_sf"/>
</dbReference>
<dbReference type="InterPro" id="IPR001223">
    <property type="entry name" value="Glyco_hydro18_cat"/>
</dbReference>
<dbReference type="Gene3D" id="3.10.50.10">
    <property type="match status" value="2"/>
</dbReference>
<dbReference type="SUPFAM" id="SSF54556">
    <property type="entry name" value="Chitinase insertion domain"/>
    <property type="match status" value="1"/>
</dbReference>
<feature type="region of interest" description="Disordered" evidence="7">
    <location>
        <begin position="1639"/>
        <end position="1700"/>
    </location>
</feature>
<feature type="domain" description="Chitin-binding type-2" evidence="9">
    <location>
        <begin position="1078"/>
        <end position="1133"/>
    </location>
</feature>
<dbReference type="InterPro" id="IPR036508">
    <property type="entry name" value="Chitin-bd_dom_sf"/>
</dbReference>
<dbReference type="Pfam" id="PF17963">
    <property type="entry name" value="Big_9"/>
    <property type="match status" value="2"/>
</dbReference>
<feature type="compositionally biased region" description="Polar residues" evidence="7">
    <location>
        <begin position="587"/>
        <end position="605"/>
    </location>
</feature>
<dbReference type="PROSITE" id="PS50940">
    <property type="entry name" value="CHIT_BIND_II"/>
    <property type="match status" value="2"/>
</dbReference>
<dbReference type="InterPro" id="IPR017853">
    <property type="entry name" value="GH"/>
</dbReference>
<dbReference type="Pfam" id="PF01607">
    <property type="entry name" value="CBM_14"/>
    <property type="match status" value="2"/>
</dbReference>
<evidence type="ECO:0000256" key="7">
    <source>
        <dbReference type="SAM" id="MobiDB-lite"/>
    </source>
</evidence>
<evidence type="ECO:0000256" key="4">
    <source>
        <dbReference type="ARBA" id="ARBA00023157"/>
    </source>
</evidence>
<dbReference type="InterPro" id="IPR050314">
    <property type="entry name" value="Glycosyl_Hydrlase_18"/>
</dbReference>
<dbReference type="SUPFAM" id="SSF57625">
    <property type="entry name" value="Invertebrate chitin-binding proteins"/>
    <property type="match status" value="2"/>
</dbReference>
<dbReference type="PROSITE" id="PS01095">
    <property type="entry name" value="GH18_1"/>
    <property type="match status" value="2"/>
</dbReference>
<keyword evidence="8" id="KW-0732">Signal</keyword>
<dbReference type="Gene3D" id="3.20.20.80">
    <property type="entry name" value="Glycosidases"/>
    <property type="match status" value="2"/>
</dbReference>
<dbReference type="InterPro" id="IPR011583">
    <property type="entry name" value="Chitinase_II/V-like_cat"/>
</dbReference>
<dbReference type="Proteomes" id="UP001530400">
    <property type="component" value="Unassembled WGS sequence"/>
</dbReference>
<feature type="chain" id="PRO_5044859166" description="Chitinase" evidence="8">
    <location>
        <begin position="24"/>
        <end position="1909"/>
    </location>
</feature>
<feature type="region of interest" description="Disordered" evidence="7">
    <location>
        <begin position="1140"/>
        <end position="1213"/>
    </location>
</feature>
<evidence type="ECO:0000256" key="6">
    <source>
        <dbReference type="RuleBase" id="RU000489"/>
    </source>
</evidence>
<proteinExistence type="inferred from homology"/>
<evidence type="ECO:0000259" key="9">
    <source>
        <dbReference type="PROSITE" id="PS50940"/>
    </source>
</evidence>
<feature type="region of interest" description="Disordered" evidence="7">
    <location>
        <begin position="580"/>
        <end position="605"/>
    </location>
</feature>
<dbReference type="GO" id="GO:0008061">
    <property type="term" value="F:chitin binding"/>
    <property type="evidence" value="ECO:0007669"/>
    <property type="project" value="UniProtKB-KW"/>
</dbReference>
<feature type="domain" description="GH18" evidence="10">
    <location>
        <begin position="229"/>
        <end position="573"/>
    </location>
</feature>
<keyword evidence="12" id="KW-1185">Reference proteome</keyword>
<dbReference type="Gene3D" id="2.170.140.10">
    <property type="entry name" value="Chitin binding domain"/>
    <property type="match status" value="2"/>
</dbReference>
<evidence type="ECO:0000256" key="3">
    <source>
        <dbReference type="ARBA" id="ARBA00022801"/>
    </source>
</evidence>
<keyword evidence="2" id="KW-0147">Chitin-binding</keyword>
<dbReference type="EMBL" id="JALLPJ020001267">
    <property type="protein sequence ID" value="KAL3772433.1"/>
    <property type="molecule type" value="Genomic_DNA"/>
</dbReference>
<feature type="signal peptide" evidence="8">
    <location>
        <begin position="1"/>
        <end position="23"/>
    </location>
</feature>
<feature type="compositionally biased region" description="Polar residues" evidence="7">
    <location>
        <begin position="1182"/>
        <end position="1205"/>
    </location>
</feature>